<evidence type="ECO:0000313" key="6">
    <source>
        <dbReference type="EMBL" id="GMA38231.1"/>
    </source>
</evidence>
<proteinExistence type="inferred from homology"/>
<reference evidence="7" key="1">
    <citation type="journal article" date="2019" name="Int. J. Syst. Evol. Microbiol.">
        <title>The Global Catalogue of Microorganisms (GCM) 10K type strain sequencing project: providing services to taxonomists for standard genome sequencing and annotation.</title>
        <authorList>
            <consortium name="The Broad Institute Genomics Platform"/>
            <consortium name="The Broad Institute Genome Sequencing Center for Infectious Disease"/>
            <person name="Wu L."/>
            <person name="Ma J."/>
        </authorList>
    </citation>
    <scope>NUCLEOTIDE SEQUENCE [LARGE SCALE GENOMIC DNA]</scope>
    <source>
        <strain evidence="7">NBRC 113072</strain>
    </source>
</reference>
<keyword evidence="4" id="KW-0808">Transferase</keyword>
<evidence type="ECO:0000313" key="7">
    <source>
        <dbReference type="Proteomes" id="UP001157126"/>
    </source>
</evidence>
<evidence type="ECO:0000256" key="2">
    <source>
        <dbReference type="ARBA" id="ARBA00006739"/>
    </source>
</evidence>
<dbReference type="PANTHER" id="PTHR43179:SF12">
    <property type="entry name" value="GALACTOFURANOSYLTRANSFERASE GLFT2"/>
    <property type="match status" value="1"/>
</dbReference>
<dbReference type="SUPFAM" id="SSF53335">
    <property type="entry name" value="S-adenosyl-L-methionine-dependent methyltransferases"/>
    <property type="match status" value="1"/>
</dbReference>
<dbReference type="PANTHER" id="PTHR43179">
    <property type="entry name" value="RHAMNOSYLTRANSFERASE WBBL"/>
    <property type="match status" value="1"/>
</dbReference>
<keyword evidence="3" id="KW-0328">Glycosyltransferase</keyword>
<dbReference type="InterPro" id="IPR029044">
    <property type="entry name" value="Nucleotide-diphossugar_trans"/>
</dbReference>
<dbReference type="RefSeq" id="WP_284302317.1">
    <property type="nucleotide sequence ID" value="NZ_BSUO01000001.1"/>
</dbReference>
<organism evidence="6 7">
    <name type="scientific">Mobilicoccus caccae</name>
    <dbReference type="NCBI Taxonomy" id="1859295"/>
    <lineage>
        <taxon>Bacteria</taxon>
        <taxon>Bacillati</taxon>
        <taxon>Actinomycetota</taxon>
        <taxon>Actinomycetes</taxon>
        <taxon>Micrococcales</taxon>
        <taxon>Dermatophilaceae</taxon>
        <taxon>Mobilicoccus</taxon>
    </lineage>
</organism>
<dbReference type="Proteomes" id="UP001157126">
    <property type="component" value="Unassembled WGS sequence"/>
</dbReference>
<evidence type="ECO:0008006" key="8">
    <source>
        <dbReference type="Google" id="ProtNLM"/>
    </source>
</evidence>
<dbReference type="Gene3D" id="3.90.550.10">
    <property type="entry name" value="Spore Coat Polysaccharide Biosynthesis Protein SpsA, Chain A"/>
    <property type="match status" value="1"/>
</dbReference>
<comment type="pathway">
    <text evidence="1">Cell wall biogenesis; cell wall polysaccharide biosynthesis.</text>
</comment>
<comment type="similarity">
    <text evidence="2">Belongs to the glycosyltransferase 2 family.</text>
</comment>
<feature type="region of interest" description="Disordered" evidence="5">
    <location>
        <begin position="220"/>
        <end position="240"/>
    </location>
</feature>
<dbReference type="SUPFAM" id="SSF53448">
    <property type="entry name" value="Nucleotide-diphospho-sugar transferases"/>
    <property type="match status" value="1"/>
</dbReference>
<evidence type="ECO:0000256" key="3">
    <source>
        <dbReference type="ARBA" id="ARBA00022676"/>
    </source>
</evidence>
<gene>
    <name evidence="6" type="ORF">GCM10025883_02760</name>
</gene>
<evidence type="ECO:0000256" key="4">
    <source>
        <dbReference type="ARBA" id="ARBA00022679"/>
    </source>
</evidence>
<protein>
    <recommendedName>
        <fullName evidence="8">Methyltransferase domain-containing protein</fullName>
    </recommendedName>
</protein>
<dbReference type="Pfam" id="PF13489">
    <property type="entry name" value="Methyltransf_23"/>
    <property type="match status" value="1"/>
</dbReference>
<sequence length="455" mass="49651">MFVFGVCVESTDRFDRHCLPAIAAYGGDDATLMSSPDLPVARTYNDVLEASLDLDGVEAVVLLRDDVEIVDPHFRTRILAAFERDPQLAIIGASGAGSEPRWWQTAARSHPGSPPGAADNAGTPVDYVDSACIVLRPDLAARLRFDDVAFTGPSGFEVDFCHRAREQGWRISVEPISLTRHADPDDIDAAYQQAAAVWQGRRARSVTLGTLEHHVALEEGTHERPERFGTLPAPAPPESGFTARHRRILQAVPPTAGRVLQLGCGTGVFAHRLAVERGAVVTGIDHEGGHLDQARRTLHHVVAADLNRLPDLDQERGHFDAIVAVDILDRLVDPEASLAALLPYLAPDGVVVAAIPNVKHWSVVLPLLLHDRFEYRDAGLLHRGSIHLFTMVEAVAMFRRLGLSRIEACGVEEIPLHDPSHLDALVGCIASYGTDSDEARTMLEAYEYVLRARRA</sequence>
<comment type="caution">
    <text evidence="6">The sequence shown here is derived from an EMBL/GenBank/DDBJ whole genome shotgun (WGS) entry which is preliminary data.</text>
</comment>
<dbReference type="EMBL" id="BSUO01000001">
    <property type="protein sequence ID" value="GMA38231.1"/>
    <property type="molecule type" value="Genomic_DNA"/>
</dbReference>
<accession>A0ABQ6IKF8</accession>
<keyword evidence="7" id="KW-1185">Reference proteome</keyword>
<evidence type="ECO:0000256" key="5">
    <source>
        <dbReference type="SAM" id="MobiDB-lite"/>
    </source>
</evidence>
<name>A0ABQ6IKF8_9MICO</name>
<dbReference type="CDD" id="cd02440">
    <property type="entry name" value="AdoMet_MTases"/>
    <property type="match status" value="1"/>
</dbReference>
<evidence type="ECO:0000256" key="1">
    <source>
        <dbReference type="ARBA" id="ARBA00004776"/>
    </source>
</evidence>
<dbReference type="Gene3D" id="3.40.50.150">
    <property type="entry name" value="Vaccinia Virus protein VP39"/>
    <property type="match status" value="1"/>
</dbReference>
<dbReference type="InterPro" id="IPR029063">
    <property type="entry name" value="SAM-dependent_MTases_sf"/>
</dbReference>